<evidence type="ECO:0000256" key="1">
    <source>
        <dbReference type="ARBA" id="ARBA00023172"/>
    </source>
</evidence>
<dbReference type="EMBL" id="MTSU01000011">
    <property type="protein sequence ID" value="ONF92557.1"/>
    <property type="molecule type" value="Genomic_DNA"/>
</dbReference>
<dbReference type="GO" id="GO:0015074">
    <property type="term" value="P:DNA integration"/>
    <property type="evidence" value="ECO:0007669"/>
    <property type="project" value="InterPro"/>
</dbReference>
<dbReference type="PROSITE" id="PS51898">
    <property type="entry name" value="TYR_RECOMBINASE"/>
    <property type="match status" value="1"/>
</dbReference>
<evidence type="ECO:0000313" key="3">
    <source>
        <dbReference type="EMBL" id="ONF92557.1"/>
    </source>
</evidence>
<name>A0AB73MAA1_9LEPT</name>
<keyword evidence="1" id="KW-0233">DNA recombination</keyword>
<evidence type="ECO:0000313" key="4">
    <source>
        <dbReference type="Proteomes" id="UP000189337"/>
    </source>
</evidence>
<dbReference type="InterPro" id="IPR050090">
    <property type="entry name" value="Tyrosine_recombinase_XerCD"/>
</dbReference>
<dbReference type="GO" id="GO:0006310">
    <property type="term" value="P:DNA recombination"/>
    <property type="evidence" value="ECO:0007669"/>
    <property type="project" value="UniProtKB-KW"/>
</dbReference>
<dbReference type="RefSeq" id="WP_046944688.1">
    <property type="nucleotide sequence ID" value="NZ_CP028370.1"/>
</dbReference>
<dbReference type="AlphaFoldDB" id="A0AB73MAA1"/>
<dbReference type="SUPFAM" id="SSF56349">
    <property type="entry name" value="DNA breaking-rejoining enzymes"/>
    <property type="match status" value="1"/>
</dbReference>
<dbReference type="InterPro" id="IPR013762">
    <property type="entry name" value="Integrase-like_cat_sf"/>
</dbReference>
<gene>
    <name evidence="3" type="ORF">BWD14_12775</name>
</gene>
<dbReference type="PANTHER" id="PTHR30349">
    <property type="entry name" value="PHAGE INTEGRASE-RELATED"/>
    <property type="match status" value="1"/>
</dbReference>
<dbReference type="CDD" id="cd00397">
    <property type="entry name" value="DNA_BRE_C"/>
    <property type="match status" value="1"/>
</dbReference>
<dbReference type="Proteomes" id="UP000189337">
    <property type="component" value="Unassembled WGS sequence"/>
</dbReference>
<proteinExistence type="predicted"/>
<sequence length="220" mass="25157">MSISSNVISIEDYKIFRNKKSTNGTDNSDITMFAKGLTDETMKYLTQKFENPVLERDYRNRAIFLILSQTALRAKEAVNLKFSDLLKAPTNETLARYVKKGGRTAYSVISEKCLQVVQEYHSKFELKSDYFFLSLPRRNQNWRSNLSTRGLQLIVNSWNVNTCSGKLAHPHCFRHTAGNKLLSTAGSMAVQKVLSHASVNTGIRYYLNPYFDGSKFLTWD</sequence>
<reference evidence="3 4" key="1">
    <citation type="submission" date="2017-01" db="EMBL/GenBank/DDBJ databases">
        <title>Comparative genomic analysis of Brazilian Leptospira santarosai.</title>
        <authorList>
            <person name="Moreno L.Z."/>
            <person name="Miraglia F."/>
            <person name="Kremer F.S."/>
            <person name="Eslabao M.R."/>
            <person name="Lilenbaum W."/>
            <person name="Dellagostin O.A."/>
            <person name="Moreno A.M."/>
        </authorList>
    </citation>
    <scope>NUCLEOTIDE SEQUENCE [LARGE SCALE GENOMIC DNA]</scope>
    <source>
        <strain evidence="3 4">M52/8-19</strain>
    </source>
</reference>
<dbReference type="PANTHER" id="PTHR30349:SF84">
    <property type="entry name" value="PHAGE-RELATED INTEGRASE"/>
    <property type="match status" value="1"/>
</dbReference>
<organism evidence="3 4">
    <name type="scientific">Leptospira santarosai</name>
    <dbReference type="NCBI Taxonomy" id="28183"/>
    <lineage>
        <taxon>Bacteria</taxon>
        <taxon>Pseudomonadati</taxon>
        <taxon>Spirochaetota</taxon>
        <taxon>Spirochaetia</taxon>
        <taxon>Leptospirales</taxon>
        <taxon>Leptospiraceae</taxon>
        <taxon>Leptospira</taxon>
    </lineage>
</organism>
<protein>
    <submittedName>
        <fullName evidence="3">Recombinase XerC</fullName>
    </submittedName>
</protein>
<accession>A0AB73MAA1</accession>
<dbReference type="InterPro" id="IPR011010">
    <property type="entry name" value="DNA_brk_join_enz"/>
</dbReference>
<feature type="domain" description="Tyr recombinase" evidence="2">
    <location>
        <begin position="32"/>
        <end position="220"/>
    </location>
</feature>
<dbReference type="GO" id="GO:0003677">
    <property type="term" value="F:DNA binding"/>
    <property type="evidence" value="ECO:0007669"/>
    <property type="project" value="InterPro"/>
</dbReference>
<comment type="caution">
    <text evidence="3">The sequence shown here is derived from an EMBL/GenBank/DDBJ whole genome shotgun (WGS) entry which is preliminary data.</text>
</comment>
<dbReference type="Gene3D" id="1.10.443.10">
    <property type="entry name" value="Intergrase catalytic core"/>
    <property type="match status" value="1"/>
</dbReference>
<dbReference type="InterPro" id="IPR002104">
    <property type="entry name" value="Integrase_catalytic"/>
</dbReference>
<dbReference type="Pfam" id="PF00589">
    <property type="entry name" value="Phage_integrase"/>
    <property type="match status" value="1"/>
</dbReference>
<evidence type="ECO:0000259" key="2">
    <source>
        <dbReference type="PROSITE" id="PS51898"/>
    </source>
</evidence>